<reference evidence="1 2" key="1">
    <citation type="submission" date="2019-05" db="EMBL/GenBank/DDBJ databases">
        <title>Draft genome sequence of Actinomadura geliboluensis A8036.</title>
        <authorList>
            <person name="Saricaoglu S."/>
            <person name="Isik K."/>
        </authorList>
    </citation>
    <scope>NUCLEOTIDE SEQUENCE [LARGE SCALE GENOMIC DNA]</scope>
    <source>
        <strain evidence="1 2">A8036</strain>
    </source>
</reference>
<comment type="caution">
    <text evidence="1">The sequence shown here is derived from an EMBL/GenBank/DDBJ whole genome shotgun (WGS) entry which is preliminary data.</text>
</comment>
<dbReference type="Proteomes" id="UP000305238">
    <property type="component" value="Unassembled WGS sequence"/>
</dbReference>
<evidence type="ECO:0000313" key="2">
    <source>
        <dbReference type="Proteomes" id="UP000305238"/>
    </source>
</evidence>
<sequence>MHHWLPDRHVSVAATLSHADELIGQVADLLFDYQTQPGGVVGLAEVPAGRFSRSVVERVAPIPRKVPLLVADALVALRAALEHVLFAEVEFLDGSPLEETAAKFVDMPASDTYKNFQAWKKKRAKKGPLSLRADGELVRRIDSLQPFHRRSDPHMHPLARLALHTNHTKHRTPAITAVRIAAMYQDDQPPRSIRDLAPRPEEPLCVGDVIAQTPLGTHVPMTLFTTVGINRPGTDRWPVLIQELDELSHWVRTRAVPRLVTGMEPPEPALPTRYEIAVGHENERQAMAAGSATSAAERHNQRLSAASVRADLADTIRRMDGSPSARQIAAWLAQLTDEEVLDRMARLEATTHDSAVMQRNFEVMKGLRDEAQRFARDGGPAAGGTG</sequence>
<dbReference type="EMBL" id="VCKZ01000063">
    <property type="protein sequence ID" value="TMR40263.1"/>
    <property type="molecule type" value="Genomic_DNA"/>
</dbReference>
<proteinExistence type="predicted"/>
<dbReference type="AlphaFoldDB" id="A0A5S4H4V8"/>
<evidence type="ECO:0000313" key="1">
    <source>
        <dbReference type="EMBL" id="TMR40263.1"/>
    </source>
</evidence>
<gene>
    <name evidence="1" type="ORF">ETD96_11815</name>
</gene>
<protein>
    <submittedName>
        <fullName evidence="1">Uncharacterized protein</fullName>
    </submittedName>
</protein>
<organism evidence="1 2">
    <name type="scientific">Actinomadura geliboluensis</name>
    <dbReference type="NCBI Taxonomy" id="882440"/>
    <lineage>
        <taxon>Bacteria</taxon>
        <taxon>Bacillati</taxon>
        <taxon>Actinomycetota</taxon>
        <taxon>Actinomycetes</taxon>
        <taxon>Streptosporangiales</taxon>
        <taxon>Thermomonosporaceae</taxon>
        <taxon>Actinomadura</taxon>
    </lineage>
</organism>
<keyword evidence="2" id="KW-1185">Reference proteome</keyword>
<dbReference type="OrthoDB" id="3699867at2"/>
<name>A0A5S4H4V8_9ACTN</name>
<accession>A0A5S4H4V8</accession>